<keyword evidence="3" id="KW-1185">Reference proteome</keyword>
<organism evidence="2 3">
    <name type="scientific">Deinococcus soli</name>
    <name type="common">ex Cha et al. 2016</name>
    <dbReference type="NCBI Taxonomy" id="1309411"/>
    <lineage>
        <taxon>Bacteria</taxon>
        <taxon>Thermotogati</taxon>
        <taxon>Deinococcota</taxon>
        <taxon>Deinococci</taxon>
        <taxon>Deinococcales</taxon>
        <taxon>Deinococcaceae</taxon>
        <taxon>Deinococcus</taxon>
    </lineage>
</organism>
<reference evidence="2 3" key="1">
    <citation type="submission" date="2015-01" db="EMBL/GenBank/DDBJ databases">
        <title>Deinococcus soli/N5/whole genome sequencing.</title>
        <authorList>
            <person name="Kim M.K."/>
            <person name="Srinivasan S."/>
            <person name="Lee J.-J."/>
        </authorList>
    </citation>
    <scope>NUCLEOTIDE SEQUENCE [LARGE SCALE GENOMIC DNA]</scope>
    <source>
        <strain evidence="2 3">N5</strain>
    </source>
</reference>
<evidence type="ECO:0000313" key="3">
    <source>
        <dbReference type="Proteomes" id="UP000034024"/>
    </source>
</evidence>
<dbReference type="PATRIC" id="fig|1309411.5.peg.343"/>
<evidence type="ECO:0000313" key="2">
    <source>
        <dbReference type="EMBL" id="AKH15964.1"/>
    </source>
</evidence>
<feature type="region of interest" description="Disordered" evidence="1">
    <location>
        <begin position="435"/>
        <end position="455"/>
    </location>
</feature>
<sequence>MGFAKDVLSITVWAAMERILLAIRDKRKVAVRSGHKVSKSTTAAIIALWRCLCREGSRTVLSAPTARQVKAIIWKELSKRHREARLPGDLFLDPASGLRYRDSEVFGFSTADAEKMAGISGADLVFIIDEASGVDEALYEAIEGNMAGGAGLLLISNPTQTSGTFYDAFTTKRHLWETIHVSSEDTPNVQAGELIIPGLATREWVQEKLSEWGEESPLFQVRVRGNFPTQAENTVIGLGLVEAARARYAAQEAAPTGAFTLGVDVARFGDDSTVLQPLFGTYPLPPRVHAKQDNVEVAGHVMDLVEELRAAHDYPVSAGAVRVKIDDLGNGGGVTDHLRHSDRARTLGITALPVTVSEAATSEGYSKLRDQLWFALRDWLKEGGQLPPDSHLEGELVAVKYNFDTQGRAKVEKKEDLKKRMGRSPDRADALALAVYDPPRRAPPPTPPLDLTGLTAVNSQKTSLWRR</sequence>
<proteinExistence type="predicted"/>
<accession>A0A0F7JKW9</accession>
<evidence type="ECO:0008006" key="4">
    <source>
        <dbReference type="Google" id="ProtNLM"/>
    </source>
</evidence>
<dbReference type="Proteomes" id="UP000034024">
    <property type="component" value="Chromosome"/>
</dbReference>
<name>A0A0F7JKW9_9DEIO</name>
<dbReference type="InterPro" id="IPR027417">
    <property type="entry name" value="P-loop_NTPase"/>
</dbReference>
<evidence type="ECO:0000256" key="1">
    <source>
        <dbReference type="SAM" id="MobiDB-lite"/>
    </source>
</evidence>
<dbReference type="KEGG" id="dch:SY84_01650"/>
<dbReference type="Gene3D" id="3.40.50.300">
    <property type="entry name" value="P-loop containing nucleotide triphosphate hydrolases"/>
    <property type="match status" value="1"/>
</dbReference>
<dbReference type="EMBL" id="CP011389">
    <property type="protein sequence ID" value="AKH15964.1"/>
    <property type="molecule type" value="Genomic_DNA"/>
</dbReference>
<dbReference type="AlphaFoldDB" id="A0A0F7JKW9"/>
<protein>
    <recommendedName>
        <fullName evidence="4">Terminase</fullName>
    </recommendedName>
</protein>
<gene>
    <name evidence="2" type="ORF">SY84_01650</name>
</gene>
<dbReference type="Gene3D" id="3.30.420.240">
    <property type="match status" value="1"/>
</dbReference>